<dbReference type="PANTHER" id="PTHR43065:SF42">
    <property type="entry name" value="TWO-COMPONENT SENSOR PPRA"/>
    <property type="match status" value="1"/>
</dbReference>
<dbReference type="Gene3D" id="3.30.450.20">
    <property type="entry name" value="PAS domain"/>
    <property type="match status" value="1"/>
</dbReference>
<dbReference type="InterPro" id="IPR003594">
    <property type="entry name" value="HATPase_dom"/>
</dbReference>
<dbReference type="OrthoDB" id="9779002at2"/>
<organism evidence="6 7">
    <name type="scientific">Maridesulfovibrio ferrireducens</name>
    <dbReference type="NCBI Taxonomy" id="246191"/>
    <lineage>
        <taxon>Bacteria</taxon>
        <taxon>Pseudomonadati</taxon>
        <taxon>Thermodesulfobacteriota</taxon>
        <taxon>Desulfovibrionia</taxon>
        <taxon>Desulfovibrionales</taxon>
        <taxon>Desulfovibrionaceae</taxon>
        <taxon>Maridesulfovibrio</taxon>
    </lineage>
</organism>
<dbReference type="InterPro" id="IPR018771">
    <property type="entry name" value="PocR_dom"/>
</dbReference>
<reference evidence="7" key="1">
    <citation type="submission" date="2016-10" db="EMBL/GenBank/DDBJ databases">
        <authorList>
            <person name="Varghese N."/>
            <person name="Submissions S."/>
        </authorList>
    </citation>
    <scope>NUCLEOTIDE SEQUENCE [LARGE SCALE GENOMIC DNA]</scope>
    <source>
        <strain evidence="7">DSM 16995</strain>
    </source>
</reference>
<proteinExistence type="predicted"/>
<evidence type="ECO:0000256" key="2">
    <source>
        <dbReference type="ARBA" id="ARBA00012438"/>
    </source>
</evidence>
<dbReference type="Proteomes" id="UP000199053">
    <property type="component" value="Unassembled WGS sequence"/>
</dbReference>
<dbReference type="InterPro" id="IPR000014">
    <property type="entry name" value="PAS"/>
</dbReference>
<dbReference type="PROSITE" id="PS50109">
    <property type="entry name" value="HIS_KIN"/>
    <property type="match status" value="1"/>
</dbReference>
<dbReference type="Pfam" id="PF13426">
    <property type="entry name" value="PAS_9"/>
    <property type="match status" value="1"/>
</dbReference>
<dbReference type="PANTHER" id="PTHR43065">
    <property type="entry name" value="SENSOR HISTIDINE KINASE"/>
    <property type="match status" value="1"/>
</dbReference>
<dbReference type="GO" id="GO:0000155">
    <property type="term" value="F:phosphorelay sensor kinase activity"/>
    <property type="evidence" value="ECO:0007669"/>
    <property type="project" value="InterPro"/>
</dbReference>
<evidence type="ECO:0000259" key="5">
    <source>
        <dbReference type="PROSITE" id="PS50112"/>
    </source>
</evidence>
<dbReference type="InterPro" id="IPR036890">
    <property type="entry name" value="HATPase_C_sf"/>
</dbReference>
<dbReference type="CDD" id="cd00075">
    <property type="entry name" value="HATPase"/>
    <property type="match status" value="1"/>
</dbReference>
<dbReference type="Gene3D" id="3.30.565.10">
    <property type="entry name" value="Histidine kinase-like ATPase, C-terminal domain"/>
    <property type="match status" value="1"/>
</dbReference>
<dbReference type="Gene3D" id="1.10.287.130">
    <property type="match status" value="1"/>
</dbReference>
<dbReference type="PROSITE" id="PS50112">
    <property type="entry name" value="PAS"/>
    <property type="match status" value="1"/>
</dbReference>
<dbReference type="InterPro" id="IPR003661">
    <property type="entry name" value="HisK_dim/P_dom"/>
</dbReference>
<dbReference type="SUPFAM" id="SSF55874">
    <property type="entry name" value="ATPase domain of HSP90 chaperone/DNA topoisomerase II/histidine kinase"/>
    <property type="match status" value="1"/>
</dbReference>
<evidence type="ECO:0000259" key="4">
    <source>
        <dbReference type="PROSITE" id="PS50109"/>
    </source>
</evidence>
<feature type="domain" description="PAS" evidence="5">
    <location>
        <begin position="249"/>
        <end position="318"/>
    </location>
</feature>
<evidence type="ECO:0000256" key="1">
    <source>
        <dbReference type="ARBA" id="ARBA00000085"/>
    </source>
</evidence>
<accession>A0A1G9KT21</accession>
<dbReference type="InterPro" id="IPR004358">
    <property type="entry name" value="Sig_transdc_His_kin-like_C"/>
</dbReference>
<dbReference type="NCBIfam" id="TIGR00229">
    <property type="entry name" value="sensory_box"/>
    <property type="match status" value="1"/>
</dbReference>
<dbReference type="RefSeq" id="WP_092162887.1">
    <property type="nucleotide sequence ID" value="NZ_FNGA01000005.1"/>
</dbReference>
<dbReference type="EC" id="2.7.13.3" evidence="2"/>
<name>A0A1G9KT21_9BACT</name>
<dbReference type="InterPro" id="IPR005467">
    <property type="entry name" value="His_kinase_dom"/>
</dbReference>
<dbReference type="InterPro" id="IPR035965">
    <property type="entry name" value="PAS-like_dom_sf"/>
</dbReference>
<dbReference type="PRINTS" id="PR00344">
    <property type="entry name" value="BCTRLSENSOR"/>
</dbReference>
<protein>
    <recommendedName>
        <fullName evidence="2">histidine kinase</fullName>
        <ecNumber evidence="2">2.7.13.3</ecNumber>
    </recommendedName>
</protein>
<dbReference type="Pfam" id="PF10114">
    <property type="entry name" value="PocR"/>
    <property type="match status" value="1"/>
</dbReference>
<dbReference type="SMART" id="SM00387">
    <property type="entry name" value="HATPase_c"/>
    <property type="match status" value="1"/>
</dbReference>
<comment type="catalytic activity">
    <reaction evidence="1">
        <text>ATP + protein L-histidine = ADP + protein N-phospho-L-histidine.</text>
        <dbReference type="EC" id="2.7.13.3"/>
    </reaction>
</comment>
<dbReference type="CDD" id="cd00082">
    <property type="entry name" value="HisKA"/>
    <property type="match status" value="1"/>
</dbReference>
<dbReference type="STRING" id="246191.SAMN05660337_3201"/>
<feature type="domain" description="Histidine kinase" evidence="4">
    <location>
        <begin position="387"/>
        <end position="625"/>
    </location>
</feature>
<dbReference type="InterPro" id="IPR036097">
    <property type="entry name" value="HisK_dim/P_sf"/>
</dbReference>
<dbReference type="AlphaFoldDB" id="A0A1G9KT21"/>
<keyword evidence="7" id="KW-1185">Reference proteome</keyword>
<dbReference type="EMBL" id="FNGA01000005">
    <property type="protein sequence ID" value="SDL52759.1"/>
    <property type="molecule type" value="Genomic_DNA"/>
</dbReference>
<sequence>MDSKKEKLNNTDVCPDYVLEELNTLRKRVAELEASRSMCGSFGKDCSLSPHIAEYENEEKDYRFEDYFDVEAIQQIQDAFAEATNVASIITDLDGRPITRPSRFCRLCNDVIRKTPKGLKNCMRSDASFGTKSPLEPIMRPCLSGGLWDGGTSFYVGDRHIANWIVGQVRCPPINDERIKKYAHEIGADENEFMEALTEVPVMSHEQFLRVCNVLCLIANQISILARKNFLQAQAIERRRLAEAALRESEDRFRQLSQSTFEAIFIHYEGEILLTNKAGQCMFGYSQEEFAGLNIDDLADPECREEVREHTSKNKKSRFDANFRCRDGKMLICEIQQRDIVFQGEKVGVCAIRDISERVESERQAKEKEQQLIQADKMVSLGVLVSGMAHEINNPNSFMTLNLPLIEDIWKDITPVLEDYYHENGEFLAGGLEYSELRSFMPDLLSRMLEGATRISGIVNSLKDYSRLQPGELMWEVDITDVINNSLRLLENMISQKTVKFEVNLAESLPSVRGNSQRLSQVLINLLVNSCEALTDRKQEICLSSEYIKAKKRIEIVVRDEGVGIAEEHLEQIMDPFFTTKRNDGGTGLGLSVSSSIVQEHGGELIFTANPGGGTIARLSIPVVENGDENE</sequence>
<evidence type="ECO:0000256" key="3">
    <source>
        <dbReference type="ARBA" id="ARBA00022553"/>
    </source>
</evidence>
<gene>
    <name evidence="6" type="ORF">SAMN05660337_3201</name>
</gene>
<dbReference type="CDD" id="cd00130">
    <property type="entry name" value="PAS"/>
    <property type="match status" value="1"/>
</dbReference>
<dbReference type="SUPFAM" id="SSF47384">
    <property type="entry name" value="Homodimeric domain of signal transducing histidine kinase"/>
    <property type="match status" value="1"/>
</dbReference>
<dbReference type="SUPFAM" id="SSF55785">
    <property type="entry name" value="PYP-like sensor domain (PAS domain)"/>
    <property type="match status" value="1"/>
</dbReference>
<dbReference type="SMART" id="SM00091">
    <property type="entry name" value="PAS"/>
    <property type="match status" value="1"/>
</dbReference>
<evidence type="ECO:0000313" key="6">
    <source>
        <dbReference type="EMBL" id="SDL52759.1"/>
    </source>
</evidence>
<keyword evidence="3" id="KW-0597">Phosphoprotein</keyword>
<evidence type="ECO:0000313" key="7">
    <source>
        <dbReference type="Proteomes" id="UP000199053"/>
    </source>
</evidence>
<dbReference type="Pfam" id="PF02518">
    <property type="entry name" value="HATPase_c"/>
    <property type="match status" value="1"/>
</dbReference>